<name>D4Z2G9_SPHIU</name>
<gene>
    <name evidence="1" type="ordered locus">SJA_C1-19670</name>
</gene>
<dbReference type="HOGENOM" id="CLU_3276809_0_0_5"/>
<evidence type="ECO:0000313" key="2">
    <source>
        <dbReference type="Proteomes" id="UP000007753"/>
    </source>
</evidence>
<dbReference type="Proteomes" id="UP000007753">
    <property type="component" value="Chromosome 1"/>
</dbReference>
<sequence length="41" mass="4737">MFDRDWRSYRLATKPGTTPRGLAANPYDFDKAYTGLKDGHF</sequence>
<reference evidence="1 2" key="1">
    <citation type="journal article" date="2010" name="J. Bacteriol.">
        <title>Complete genome sequence of the representative gamma-hexachlorocyclohexane-degrading bacterium Sphingobium japonicum UT26.</title>
        <authorList>
            <person name="Nagata Y."/>
            <person name="Ohtsubo Y."/>
            <person name="Endo R."/>
            <person name="Ichikawa N."/>
            <person name="Ankai A."/>
            <person name="Oguchi A."/>
            <person name="Fukui S."/>
            <person name="Fujita N."/>
            <person name="Tsuda M."/>
        </authorList>
    </citation>
    <scope>NUCLEOTIDE SEQUENCE [LARGE SCALE GENOMIC DNA]</scope>
    <source>
        <strain evidence="2">DSM 16413 / CCM 7287 / MTCC 6362 / UT26 / NBRC 101211 / UT26S</strain>
    </source>
</reference>
<dbReference type="AlphaFoldDB" id="D4Z2G9"/>
<keyword evidence="2" id="KW-1185">Reference proteome</keyword>
<proteinExistence type="predicted"/>
<protein>
    <submittedName>
        <fullName evidence="1">Uncharacterized protein</fullName>
    </submittedName>
</protein>
<dbReference type="KEGG" id="sjp:SJA_C1-19670"/>
<evidence type="ECO:0000313" key="1">
    <source>
        <dbReference type="EMBL" id="BAI96801.1"/>
    </source>
</evidence>
<dbReference type="STRING" id="452662.SJA_C1-19670"/>
<accession>D4Z2G9</accession>
<organism evidence="1 2">
    <name type="scientific">Sphingobium indicum (strain DSM 16413 / CCM 7287 / MTCC 6362 / UT26 / NBRC 101211 / UT26S)</name>
    <name type="common">Sphingobium japonicum</name>
    <dbReference type="NCBI Taxonomy" id="452662"/>
    <lineage>
        <taxon>Bacteria</taxon>
        <taxon>Pseudomonadati</taxon>
        <taxon>Pseudomonadota</taxon>
        <taxon>Alphaproteobacteria</taxon>
        <taxon>Sphingomonadales</taxon>
        <taxon>Sphingomonadaceae</taxon>
        <taxon>Sphingobium</taxon>
    </lineage>
</organism>
<dbReference type="EMBL" id="AP010803">
    <property type="protein sequence ID" value="BAI96801.1"/>
    <property type="molecule type" value="Genomic_DNA"/>
</dbReference>